<dbReference type="InterPro" id="IPR013783">
    <property type="entry name" value="Ig-like_fold"/>
</dbReference>
<dbReference type="PROSITE" id="PS50853">
    <property type="entry name" value="FN3"/>
    <property type="match status" value="1"/>
</dbReference>
<dbReference type="PANTHER" id="PTHR48423">
    <property type="entry name" value="INTERLEUKIN-27 RECEPTOR SUBUNIT ALPHA"/>
    <property type="match status" value="1"/>
</dbReference>
<evidence type="ECO:0000256" key="3">
    <source>
        <dbReference type="ARBA" id="ARBA00022692"/>
    </source>
</evidence>
<dbReference type="GO" id="GO:0005886">
    <property type="term" value="C:plasma membrane"/>
    <property type="evidence" value="ECO:0007669"/>
    <property type="project" value="UniProtKB-ARBA"/>
</dbReference>
<dbReference type="InterPro" id="IPR003961">
    <property type="entry name" value="FN3_dom"/>
</dbReference>
<keyword evidence="9" id="KW-0675">Receptor</keyword>
<evidence type="ECO:0000256" key="11">
    <source>
        <dbReference type="SAM" id="Phobius"/>
    </source>
</evidence>
<protein>
    <recommendedName>
        <fullName evidence="12">Fibronectin type-III domain-containing protein</fullName>
    </recommendedName>
</protein>
<dbReference type="SUPFAM" id="SSF49265">
    <property type="entry name" value="Fibronectin type III"/>
    <property type="match status" value="3"/>
</dbReference>
<dbReference type="Ensembl" id="ENSSFOT00015002813.2">
    <property type="protein sequence ID" value="ENSSFOP00015002768.2"/>
    <property type="gene ID" value="ENSSFOG00015001797.2"/>
</dbReference>
<accession>A0A8C9QUC7</accession>
<dbReference type="Gene3D" id="2.60.40.10">
    <property type="entry name" value="Immunoglobulins"/>
    <property type="match status" value="5"/>
</dbReference>
<keyword evidence="14" id="KW-1185">Reference proteome</keyword>
<evidence type="ECO:0000313" key="13">
    <source>
        <dbReference type="Ensembl" id="ENSSFOP00015002768.2"/>
    </source>
</evidence>
<dbReference type="SMART" id="SM00060">
    <property type="entry name" value="FN3"/>
    <property type="match status" value="3"/>
</dbReference>
<dbReference type="InterPro" id="IPR052672">
    <property type="entry name" value="Type1_Cytokine_Rcpt_Type2"/>
</dbReference>
<reference evidence="13" key="3">
    <citation type="submission" date="2025-09" db="UniProtKB">
        <authorList>
            <consortium name="Ensembl"/>
        </authorList>
    </citation>
    <scope>IDENTIFICATION</scope>
</reference>
<evidence type="ECO:0000256" key="9">
    <source>
        <dbReference type="ARBA" id="ARBA00023170"/>
    </source>
</evidence>
<dbReference type="OrthoDB" id="10005435at2759"/>
<dbReference type="Pfam" id="PF00041">
    <property type="entry name" value="fn3"/>
    <property type="match status" value="1"/>
</dbReference>
<dbReference type="PANTHER" id="PTHR48423:SF1">
    <property type="entry name" value="INTERLEUKIN-27 RECEPTOR SUBUNIT ALPHA"/>
    <property type="match status" value="1"/>
</dbReference>
<evidence type="ECO:0000259" key="12">
    <source>
        <dbReference type="PROSITE" id="PS50853"/>
    </source>
</evidence>
<dbReference type="InterPro" id="IPR003529">
    <property type="entry name" value="Hematopoietin_rcpt_Gp130_CS"/>
</dbReference>
<dbReference type="InterPro" id="IPR036116">
    <property type="entry name" value="FN3_sf"/>
</dbReference>
<dbReference type="AlphaFoldDB" id="A0A8C9QUC7"/>
<dbReference type="GO" id="GO:0004896">
    <property type="term" value="F:cytokine receptor activity"/>
    <property type="evidence" value="ECO:0007669"/>
    <property type="project" value="InterPro"/>
</dbReference>
<evidence type="ECO:0000256" key="10">
    <source>
        <dbReference type="ARBA" id="ARBA00023180"/>
    </source>
</evidence>
<gene>
    <name evidence="13" type="primary">LOC108935377</name>
</gene>
<proteinExistence type="inferred from homology"/>
<feature type="transmembrane region" description="Helical" evidence="11">
    <location>
        <begin position="7"/>
        <end position="27"/>
    </location>
</feature>
<sequence length="782" mass="87470">PQFLAVSVYFSMYVTLLYVFICISTIFPVGKPCFTVSDAGPVVRLGSSFIVYCFFKEQCQHSIYRDRKQVYDAWKHNSTSIAVHVRAITENQTYTCKSSCCSEPCGLDLLAGHPPDVPYKLNCIQKGQFGNITCTWRIMEMIHIKDHGTATPVSFPGSGSVTFPIFGLQSSYSVWVNASNKLGTAVSPTLNFTLIDIVKPMPPNIMRVHCSSWQCVLYWSIETGAQLLQVRHRPWHGNWTTHPFMKNYSISGLQPFTKYDFQAKCKLSPTQGLWSEWSTGISSSTDEEGISKSLITSEHVIHKLTVASHINGLQELSESEARGRILGYEMMVEDSSGRGIAEYATNNSAGFSVPCSSCNITVFAYNAKGRSPLSHLFVLLCLFLAEPPQNVVCQPLSNHSIAIFWKEPATARRVKGYLVEWQSAEGSRGVVRWKRTAPGQLGTVITENIQPFECYRVAVHALYEHGMRGTNFTEAYSWQSAPTLGPTPSLEVNGHSVTVTWSWIPWEHRRGCLKSYSIYVTGLREKTKQYGISKRRYTISGLSFGDYRLFITGRTAMGEGPPGDDKVFFISSQGKVTSSWEDHKGRQFTLLHRTVFLAFDRVSTCCYCLLPDAVPDPANSTWAKECKSYKGQMMLKHNLDLNSSILSDEEPETVEIQEIQDIWEDSIGKSGGCNGTFLPSVENSWTGFQQRTLYKVQPARPYIKSFSQESDSSDGIEASKSTDMTPDYISSHGLLEQDSEELEQGQIVDFFPSFSSPFSGPLVPFEGKLTLDVVKVDWSNLD</sequence>
<comment type="similarity">
    <text evidence="2">Belongs to the type I cytokine receptor family. Type 2 subfamily.</text>
</comment>
<keyword evidence="6 11" id="KW-1133">Transmembrane helix</keyword>
<evidence type="ECO:0000256" key="4">
    <source>
        <dbReference type="ARBA" id="ARBA00022729"/>
    </source>
</evidence>
<comment type="subcellular location">
    <subcellularLocation>
        <location evidence="1">Membrane</location>
        <topology evidence="1">Single-pass type I membrane protein</topology>
    </subcellularLocation>
</comment>
<evidence type="ECO:0000256" key="6">
    <source>
        <dbReference type="ARBA" id="ARBA00022989"/>
    </source>
</evidence>
<dbReference type="Proteomes" id="UP000694397">
    <property type="component" value="Chromosome 9"/>
</dbReference>
<keyword evidence="3 11" id="KW-0812">Transmembrane</keyword>
<dbReference type="CDD" id="cd00063">
    <property type="entry name" value="FN3"/>
    <property type="match status" value="2"/>
</dbReference>
<keyword evidence="10" id="KW-0325">Glycoprotein</keyword>
<evidence type="ECO:0000313" key="14">
    <source>
        <dbReference type="Proteomes" id="UP000694397"/>
    </source>
</evidence>
<dbReference type="PROSITE" id="PS01353">
    <property type="entry name" value="HEMATOPO_REC_L_F2"/>
    <property type="match status" value="1"/>
</dbReference>
<organism evidence="13 14">
    <name type="scientific">Scleropages formosus</name>
    <name type="common">Asian bonytongue</name>
    <name type="synonym">Osteoglossum formosum</name>
    <dbReference type="NCBI Taxonomy" id="113540"/>
    <lineage>
        <taxon>Eukaryota</taxon>
        <taxon>Metazoa</taxon>
        <taxon>Chordata</taxon>
        <taxon>Craniata</taxon>
        <taxon>Vertebrata</taxon>
        <taxon>Euteleostomi</taxon>
        <taxon>Actinopterygii</taxon>
        <taxon>Neopterygii</taxon>
        <taxon>Teleostei</taxon>
        <taxon>Osteoglossocephala</taxon>
        <taxon>Osteoglossomorpha</taxon>
        <taxon>Osteoglossiformes</taxon>
        <taxon>Osteoglossidae</taxon>
        <taxon>Scleropages</taxon>
    </lineage>
</organism>
<keyword evidence="5" id="KW-0677">Repeat</keyword>
<evidence type="ECO:0000256" key="8">
    <source>
        <dbReference type="ARBA" id="ARBA00023157"/>
    </source>
</evidence>
<keyword evidence="7 11" id="KW-0472">Membrane</keyword>
<reference evidence="13 14" key="1">
    <citation type="submission" date="2019-04" db="EMBL/GenBank/DDBJ databases">
        <authorList>
            <consortium name="Wellcome Sanger Institute Data Sharing"/>
        </authorList>
    </citation>
    <scope>NUCLEOTIDE SEQUENCE [LARGE SCALE GENOMIC DNA]</scope>
</reference>
<evidence type="ECO:0000256" key="1">
    <source>
        <dbReference type="ARBA" id="ARBA00004479"/>
    </source>
</evidence>
<reference evidence="13" key="2">
    <citation type="submission" date="2025-08" db="UniProtKB">
        <authorList>
            <consortium name="Ensembl"/>
        </authorList>
    </citation>
    <scope>IDENTIFICATION</scope>
</reference>
<name>A0A8C9QUC7_SCLFO</name>
<keyword evidence="4" id="KW-0732">Signal</keyword>
<evidence type="ECO:0000256" key="7">
    <source>
        <dbReference type="ARBA" id="ARBA00023136"/>
    </source>
</evidence>
<evidence type="ECO:0000256" key="5">
    <source>
        <dbReference type="ARBA" id="ARBA00022737"/>
    </source>
</evidence>
<dbReference type="GeneTree" id="ENSGT00940000159829"/>
<keyword evidence="8" id="KW-1015">Disulfide bond</keyword>
<feature type="domain" description="Fibronectin type-III" evidence="12">
    <location>
        <begin position="387"/>
        <end position="483"/>
    </location>
</feature>
<evidence type="ECO:0000256" key="2">
    <source>
        <dbReference type="ARBA" id="ARBA00008921"/>
    </source>
</evidence>